<dbReference type="EMBL" id="QTSX02004381">
    <property type="protein sequence ID" value="KAJ9065100.1"/>
    <property type="molecule type" value="Genomic_DNA"/>
</dbReference>
<keyword evidence="2" id="KW-1185">Reference proteome</keyword>
<evidence type="ECO:0000313" key="1">
    <source>
        <dbReference type="EMBL" id="KAJ9065100.1"/>
    </source>
</evidence>
<proteinExistence type="predicted"/>
<comment type="caution">
    <text evidence="1">The sequence shown here is derived from an EMBL/GenBank/DDBJ whole genome shotgun (WGS) entry which is preliminary data.</text>
</comment>
<organism evidence="1 2">
    <name type="scientific">Entomophthora muscae</name>
    <dbReference type="NCBI Taxonomy" id="34485"/>
    <lineage>
        <taxon>Eukaryota</taxon>
        <taxon>Fungi</taxon>
        <taxon>Fungi incertae sedis</taxon>
        <taxon>Zoopagomycota</taxon>
        <taxon>Entomophthoromycotina</taxon>
        <taxon>Entomophthoromycetes</taxon>
        <taxon>Entomophthorales</taxon>
        <taxon>Entomophthoraceae</taxon>
        <taxon>Entomophthora</taxon>
    </lineage>
</organism>
<protein>
    <submittedName>
        <fullName evidence="1">Proteasome regulatory particle base subunit rpn10</fullName>
    </submittedName>
</protein>
<name>A0ACC2SS49_9FUNG</name>
<dbReference type="Proteomes" id="UP001165960">
    <property type="component" value="Unassembled WGS sequence"/>
</dbReference>
<accession>A0ACC2SS49</accession>
<gene>
    <name evidence="1" type="primary">RPN10_2</name>
    <name evidence="1" type="ORF">DSO57_1023310</name>
</gene>
<keyword evidence="1" id="KW-0647">Proteasome</keyword>
<reference evidence="1" key="1">
    <citation type="submission" date="2022-04" db="EMBL/GenBank/DDBJ databases">
        <title>Genome of the entomopathogenic fungus Entomophthora muscae.</title>
        <authorList>
            <person name="Elya C."/>
            <person name="Lovett B.R."/>
            <person name="Lee E."/>
            <person name="Macias A.M."/>
            <person name="Hajek A.E."/>
            <person name="De Bivort B.L."/>
            <person name="Kasson M.T."/>
            <person name="De Fine Licht H.H."/>
            <person name="Stajich J.E."/>
        </authorList>
    </citation>
    <scope>NUCLEOTIDE SEQUENCE</scope>
    <source>
        <strain evidence="1">Berkeley</strain>
    </source>
</reference>
<sequence length="348" mass="37572">MVLEATMIVLDNSEWMRNGDFSPSRSEAQHDAVNILFRSKTGSNPENTVGVLTMAGKGPEVLVTLTSDLGKVLNAIHRVSIGGNPNFTTGIQVAQLALKHRQNKNQRQRIIVFVGSPIHENEKDLVRLAKKMKKNNVAVDIINYGETSVNEAKLQAFMDAVTSSSNSYLLNVHPGPQLLSDMVISSPIISEDGMASSLGRGDNSNFEFGVDPELEPELAMALRLSLEEERARQAAQGGASADSAAAPPSTSDLNRLLSPDEVMDDSEEAQLQRALALSLQTEEAASTQPMETDEASQAPELLSNIISSLPGVSSDDPRIQAALANLGNEKKDKDKEDKSKNQGHDMEE</sequence>
<evidence type="ECO:0000313" key="2">
    <source>
        <dbReference type="Proteomes" id="UP001165960"/>
    </source>
</evidence>